<evidence type="ECO:0000313" key="4">
    <source>
        <dbReference type="Proteomes" id="UP001194098"/>
    </source>
</evidence>
<evidence type="ECO:0000313" key="3">
    <source>
        <dbReference type="EMBL" id="MBC2476608.1"/>
    </source>
</evidence>
<evidence type="ECO:0000256" key="1">
    <source>
        <dbReference type="SAM" id="Coils"/>
    </source>
</evidence>
<dbReference type="Proteomes" id="UP001194098">
    <property type="component" value="Unassembled WGS sequence"/>
</dbReference>
<accession>A0AAW3WCZ3</accession>
<feature type="chain" id="PRO_5043374639" evidence="2">
    <location>
        <begin position="28"/>
        <end position="455"/>
    </location>
</feature>
<dbReference type="RefSeq" id="WP_161223771.1">
    <property type="nucleotide sequence ID" value="NZ_JABAGV010000056.1"/>
</dbReference>
<name>A0AAW3WCZ3_CLOBE</name>
<feature type="coiled-coil region" evidence="1">
    <location>
        <begin position="272"/>
        <end position="299"/>
    </location>
</feature>
<evidence type="ECO:0000256" key="2">
    <source>
        <dbReference type="SAM" id="SignalP"/>
    </source>
</evidence>
<keyword evidence="2" id="KW-0732">Signal</keyword>
<feature type="signal peptide" evidence="2">
    <location>
        <begin position="1"/>
        <end position="27"/>
    </location>
</feature>
<organism evidence="3 4">
    <name type="scientific">Clostridium beijerinckii</name>
    <name type="common">Clostridium MP</name>
    <dbReference type="NCBI Taxonomy" id="1520"/>
    <lineage>
        <taxon>Bacteria</taxon>
        <taxon>Bacillati</taxon>
        <taxon>Bacillota</taxon>
        <taxon>Clostridia</taxon>
        <taxon>Eubacteriales</taxon>
        <taxon>Clostridiaceae</taxon>
        <taxon>Clostridium</taxon>
    </lineage>
</organism>
<proteinExistence type="predicted"/>
<dbReference type="AlphaFoldDB" id="A0AAW3WCZ3"/>
<dbReference type="SUPFAM" id="SSF56954">
    <property type="entry name" value="Outer membrane efflux proteins (OEP)"/>
    <property type="match status" value="1"/>
</dbReference>
<dbReference type="EMBL" id="JABAGV010000056">
    <property type="protein sequence ID" value="MBC2476608.1"/>
    <property type="molecule type" value="Genomic_DNA"/>
</dbReference>
<keyword evidence="1" id="KW-0175">Coiled coil</keyword>
<gene>
    <name evidence="3" type="ORF">HGI39_18215</name>
</gene>
<sequence length="455" mass="51213">MRKNINKIIAFAIGISVMSGSVVPAFAADSTQQTTTSTSTATNSQIVNGKPLLTLDEAIKGAISNSETLAIDDSKIGYINRTGDLNDDVDDAKDINDDVHDFNDDNQEIKLNQAKQQKDFDQDILEKKVVDKYNDIATKQMNIDKIAKELDIKKTQLANMKLKVSLGTDISTNLKSTELAVQDKQNTLTYSQNQLNDSIYSFKVLTGKDVTKYTLEDIKFESLKIDGSIDKYLDNVIDSFLKYSVQIVNLNKDYFDHDYEKDDDNKVSQDYVSSKQDNVDTAKTEVENAQEALDKAKADPTITDTTSYQKRLDDAKTSYGKAEDNYVLAIKSRMAYLGTKQGIVVDENTISADKKRLKDSLKGYYTDLLKQEAQIEYDKKNIEINNETLSNAKLKHDLGMMTDTDYNTIAVNNEAYDLQLRADIISYNTLKEEIQKPWLSLTKSAMQSQQQHLEG</sequence>
<reference evidence="3" key="1">
    <citation type="submission" date="2020-04" db="EMBL/GenBank/DDBJ databases">
        <authorList>
            <person name="Brown S."/>
        </authorList>
    </citation>
    <scope>NUCLEOTIDE SEQUENCE</scope>
    <source>
        <strain evidence="3">DJ015</strain>
    </source>
</reference>
<dbReference type="Gene3D" id="1.20.1600.10">
    <property type="entry name" value="Outer membrane efflux proteins (OEP)"/>
    <property type="match status" value="2"/>
</dbReference>
<comment type="caution">
    <text evidence="3">The sequence shown here is derived from an EMBL/GenBank/DDBJ whole genome shotgun (WGS) entry which is preliminary data.</text>
</comment>
<reference evidence="3" key="2">
    <citation type="journal article" date="2022" name="Nat. Biotechnol.">
        <title>Carbon-negative production of acetone and isopropanol by gas fermentation at industrial pilot scale.</title>
        <authorList>
            <person name="Liew F.E."/>
            <person name="Nogle R."/>
            <person name="Abdalla T."/>
            <person name="Rasor B.J."/>
            <person name="Canter C."/>
            <person name="Jensen R.O."/>
            <person name="Wang L."/>
            <person name="Strutz J."/>
            <person name="Chirania P."/>
            <person name="De Tissera S."/>
            <person name="Mueller A.P."/>
            <person name="Ruan Z."/>
            <person name="Gao A."/>
            <person name="Tran L."/>
            <person name="Engle N.L."/>
            <person name="Bromley J.C."/>
            <person name="Daniell J."/>
            <person name="Conrado R."/>
            <person name="Tschaplinski T.J."/>
            <person name="Giannone R.J."/>
            <person name="Hettich R.L."/>
            <person name="Karim A.S."/>
            <person name="Simpson S.D."/>
            <person name="Brown S.D."/>
            <person name="Leang C."/>
            <person name="Jewett M.C."/>
            <person name="Kopke M."/>
        </authorList>
    </citation>
    <scope>NUCLEOTIDE SEQUENCE</scope>
    <source>
        <strain evidence="3">DJ015</strain>
    </source>
</reference>
<protein>
    <submittedName>
        <fullName evidence="3">TolC family protein</fullName>
    </submittedName>
</protein>